<sequence length="165" mass="18241">MLMQIVFAMMLMVTTVFVVVSIDRENPPAARIARQQVDNMRGFALAVDRFVSHNLGYQGVVTWSGHGGTPALRDAKSTPHSLRGVVLPRDWYAVLQEEGEYILCMQNVNAEGIALLGQNFPSTITPGIVPLQGRRAAVVFSHPNDFVRSSQGEAKAKQWINQCNF</sequence>
<comment type="caution">
    <text evidence="1">The sequence shown here is derived from an EMBL/GenBank/DDBJ whole genome shotgun (WGS) entry which is preliminary data.</text>
</comment>
<dbReference type="Proteomes" id="UP000072660">
    <property type="component" value="Unassembled WGS sequence"/>
</dbReference>
<dbReference type="AlphaFoldDB" id="A0A139SLD1"/>
<evidence type="ECO:0000313" key="1">
    <source>
        <dbReference type="EMBL" id="KXU35359.1"/>
    </source>
</evidence>
<protein>
    <recommendedName>
        <fullName evidence="3">Type II secretion system protein</fullName>
    </recommendedName>
</protein>
<proteinExistence type="predicted"/>
<gene>
    <name evidence="1" type="ORF">AXE65_06385</name>
</gene>
<evidence type="ECO:0000313" key="2">
    <source>
        <dbReference type="Proteomes" id="UP000072660"/>
    </source>
</evidence>
<dbReference type="EMBL" id="LSZO01000200">
    <property type="protein sequence ID" value="KXU35359.1"/>
    <property type="molecule type" value="Genomic_DNA"/>
</dbReference>
<reference evidence="1 2" key="1">
    <citation type="submission" date="2016-02" db="EMBL/GenBank/DDBJ databases">
        <authorList>
            <person name="Wen L."/>
            <person name="He K."/>
            <person name="Yang H."/>
        </authorList>
    </citation>
    <scope>NUCLEOTIDE SEQUENCE [LARGE SCALE GENOMIC DNA]</scope>
    <source>
        <strain evidence="1 2">CV58</strain>
    </source>
</reference>
<name>A0A139SLD1_9GAMM</name>
<organism evidence="1 2">
    <name type="scientific">Ventosimonas gracilis</name>
    <dbReference type="NCBI Taxonomy" id="1680762"/>
    <lineage>
        <taxon>Bacteria</taxon>
        <taxon>Pseudomonadati</taxon>
        <taxon>Pseudomonadota</taxon>
        <taxon>Gammaproteobacteria</taxon>
        <taxon>Pseudomonadales</taxon>
        <taxon>Ventosimonadaceae</taxon>
        <taxon>Ventosimonas</taxon>
    </lineage>
</organism>
<evidence type="ECO:0008006" key="3">
    <source>
        <dbReference type="Google" id="ProtNLM"/>
    </source>
</evidence>
<keyword evidence="2" id="KW-1185">Reference proteome</keyword>
<dbReference type="RefSeq" id="WP_068392468.1">
    <property type="nucleotide sequence ID" value="NZ_LSZO01000200.1"/>
</dbReference>
<accession>A0A139SLD1</accession>